<reference evidence="2 3" key="1">
    <citation type="submission" date="2018-06" db="EMBL/GenBank/DDBJ databases">
        <title>A transcriptomic atlas of mushroom development highlights an independent origin of complex multicellularity.</title>
        <authorList>
            <consortium name="DOE Joint Genome Institute"/>
            <person name="Krizsan K."/>
            <person name="Almasi E."/>
            <person name="Merenyi Z."/>
            <person name="Sahu N."/>
            <person name="Viragh M."/>
            <person name="Koszo T."/>
            <person name="Mondo S."/>
            <person name="Kiss B."/>
            <person name="Balint B."/>
            <person name="Kues U."/>
            <person name="Barry K."/>
            <person name="Hegedus J.C."/>
            <person name="Henrissat B."/>
            <person name="Johnson J."/>
            <person name="Lipzen A."/>
            <person name="Ohm R."/>
            <person name="Nagy I."/>
            <person name="Pangilinan J."/>
            <person name="Yan J."/>
            <person name="Xiong Y."/>
            <person name="Grigoriev I.V."/>
            <person name="Hibbett D.S."/>
            <person name="Nagy L.G."/>
        </authorList>
    </citation>
    <scope>NUCLEOTIDE SEQUENCE [LARGE SCALE GENOMIC DNA]</scope>
    <source>
        <strain evidence="2 3">SZMC22713</strain>
    </source>
</reference>
<evidence type="ECO:0000313" key="2">
    <source>
        <dbReference type="EMBL" id="TDL23160.1"/>
    </source>
</evidence>
<feature type="chain" id="PRO_5021426342" description="Carbohydrate esterase family 16 protein" evidence="1">
    <location>
        <begin position="18"/>
        <end position="328"/>
    </location>
</feature>
<dbReference type="Proteomes" id="UP000294933">
    <property type="component" value="Unassembled WGS sequence"/>
</dbReference>
<dbReference type="AlphaFoldDB" id="A0A4Y7Q8L0"/>
<accession>A0A4Y7Q8L0</accession>
<dbReference type="InterPro" id="IPR036514">
    <property type="entry name" value="SGNH_hydro_sf"/>
</dbReference>
<evidence type="ECO:0000313" key="3">
    <source>
        <dbReference type="Proteomes" id="UP000294933"/>
    </source>
</evidence>
<dbReference type="GO" id="GO:0016788">
    <property type="term" value="F:hydrolase activity, acting on ester bonds"/>
    <property type="evidence" value="ECO:0007669"/>
    <property type="project" value="InterPro"/>
</dbReference>
<dbReference type="VEuPathDB" id="FungiDB:BD410DRAFT_170547"/>
<proteinExistence type="predicted"/>
<dbReference type="Gene3D" id="3.40.50.1110">
    <property type="entry name" value="SGNH hydrolase"/>
    <property type="match status" value="1"/>
</dbReference>
<dbReference type="SUPFAM" id="SSF52266">
    <property type="entry name" value="SGNH hydrolase"/>
    <property type="match status" value="1"/>
</dbReference>
<dbReference type="Pfam" id="PF00657">
    <property type="entry name" value="Lipase_GDSL"/>
    <property type="match status" value="1"/>
</dbReference>
<dbReference type="InterPro" id="IPR001087">
    <property type="entry name" value="GDSL"/>
</dbReference>
<feature type="signal peptide" evidence="1">
    <location>
        <begin position="1"/>
        <end position="17"/>
    </location>
</feature>
<dbReference type="EMBL" id="ML170171">
    <property type="protein sequence ID" value="TDL23160.1"/>
    <property type="molecule type" value="Genomic_DNA"/>
</dbReference>
<name>A0A4Y7Q8L0_9AGAM</name>
<protein>
    <recommendedName>
        <fullName evidence="4">Carbohydrate esterase family 16 protein</fullName>
    </recommendedName>
</protein>
<evidence type="ECO:0000256" key="1">
    <source>
        <dbReference type="SAM" id="SignalP"/>
    </source>
</evidence>
<keyword evidence="3" id="KW-1185">Reference proteome</keyword>
<keyword evidence="1" id="KW-0732">Signal</keyword>
<dbReference type="OrthoDB" id="1600564at2759"/>
<evidence type="ECO:0008006" key="4">
    <source>
        <dbReference type="Google" id="ProtNLM"/>
    </source>
</evidence>
<organism evidence="2 3">
    <name type="scientific">Rickenella mellea</name>
    <dbReference type="NCBI Taxonomy" id="50990"/>
    <lineage>
        <taxon>Eukaryota</taxon>
        <taxon>Fungi</taxon>
        <taxon>Dikarya</taxon>
        <taxon>Basidiomycota</taxon>
        <taxon>Agaricomycotina</taxon>
        <taxon>Agaricomycetes</taxon>
        <taxon>Hymenochaetales</taxon>
        <taxon>Rickenellaceae</taxon>
        <taxon>Rickenella</taxon>
    </lineage>
</organism>
<gene>
    <name evidence="2" type="ORF">BD410DRAFT_170547</name>
</gene>
<sequence length="328" mass="35531">MFPVFLAFSLLPKISLAFGAKTIYVSAVNVTQSLSLAVSPTCGSLNSTNFTELNTGVNLKATKTVVAFGDSWTANGSNGTIPFPPVLYPPNPSAGSYSGRGRASNGYVWVEDLGNSIGAKVIDYAVGGAVVDLQAYNSTKNGPVFTSDNQLRVDFVEQTSLFLQQGRFLADLNPDTTLYTVQFGINDHGQYAIAGGDWNKTTETFLQQLSILQAHGAKNFLIHWVYFLDTLTDAFQTRIHDGICKAHQVNGTNFATVNLQNLFGAINTSGSKFGYTNTTCLALSNSTDFGCKHPESSVFYIRELQHNLIDFQLNVNEAGHPSAVVHKF</sequence>